<feature type="domain" description="Transcription factor tau subunit sfc3/Tfc3 C-terminal" evidence="9">
    <location>
        <begin position="1400"/>
        <end position="1821"/>
    </location>
</feature>
<dbReference type="PANTHER" id="PTHR15180">
    <property type="entry name" value="GENERAL TRANSCRIPTION FACTOR 3C POLYPEPTIDE 1"/>
    <property type="match status" value="1"/>
</dbReference>
<reference evidence="11" key="1">
    <citation type="submission" date="2020-01" db="EMBL/GenBank/DDBJ databases">
        <authorList>
            <consortium name="DOE Joint Genome Institute"/>
            <person name="Haridas S."/>
            <person name="Albert R."/>
            <person name="Binder M."/>
            <person name="Bloem J."/>
            <person name="Labutti K."/>
            <person name="Salamov A."/>
            <person name="Andreopoulos B."/>
            <person name="Baker S.E."/>
            <person name="Barry K."/>
            <person name="Bills G."/>
            <person name="Bluhm B.H."/>
            <person name="Cannon C."/>
            <person name="Castanera R."/>
            <person name="Culley D.E."/>
            <person name="Daum C."/>
            <person name="Ezra D."/>
            <person name="Gonzalez J.B."/>
            <person name="Henrissat B."/>
            <person name="Kuo A."/>
            <person name="Liang C."/>
            <person name="Lipzen A."/>
            <person name="Lutzoni F."/>
            <person name="Magnuson J."/>
            <person name="Mondo S."/>
            <person name="Nolan M."/>
            <person name="Ohm R."/>
            <person name="Pangilinan J."/>
            <person name="Park H.-J."/>
            <person name="Ramirez L."/>
            <person name="Alfaro M."/>
            <person name="Sun H."/>
            <person name="Tritt A."/>
            <person name="Yoshinaga Y."/>
            <person name="Zwiers L.-H."/>
            <person name="Turgeon B.G."/>
            <person name="Goodwin S.B."/>
            <person name="Spatafora J.W."/>
            <person name="Crous P.W."/>
            <person name="Grigoriev I.V."/>
        </authorList>
    </citation>
    <scope>NUCLEOTIDE SEQUENCE</scope>
    <source>
        <strain evidence="11">CBS 342.82</strain>
    </source>
</reference>
<reference evidence="11" key="3">
    <citation type="submission" date="2025-08" db="UniProtKB">
        <authorList>
            <consortium name="RefSeq"/>
        </authorList>
    </citation>
    <scope>IDENTIFICATION</scope>
    <source>
        <strain evidence="11">CBS 342.82</strain>
    </source>
</reference>
<feature type="compositionally biased region" description="Basic residues" evidence="7">
    <location>
        <begin position="647"/>
        <end position="657"/>
    </location>
</feature>
<evidence type="ECO:0000313" key="10">
    <source>
        <dbReference type="Proteomes" id="UP000504637"/>
    </source>
</evidence>
<comment type="subcellular location">
    <subcellularLocation>
        <location evidence="1">Nucleus</location>
    </subcellularLocation>
</comment>
<dbReference type="Pfam" id="PF20222">
    <property type="entry name" value="DUF6581"/>
    <property type="match status" value="1"/>
</dbReference>
<feature type="compositionally biased region" description="Acidic residues" evidence="7">
    <location>
        <begin position="352"/>
        <end position="364"/>
    </location>
</feature>
<keyword evidence="4" id="KW-0804">Transcription</keyword>
<evidence type="ECO:0000256" key="7">
    <source>
        <dbReference type="SAM" id="MobiDB-lite"/>
    </source>
</evidence>
<dbReference type="InterPro" id="IPR035625">
    <property type="entry name" value="Tfc3-like_eWH"/>
</dbReference>
<name>A0A6J3LZ89_9PEZI</name>
<feature type="domain" description="B-block binding subunit of TFIIIC" evidence="8">
    <location>
        <begin position="146"/>
        <end position="213"/>
    </location>
</feature>
<evidence type="ECO:0000256" key="1">
    <source>
        <dbReference type="ARBA" id="ARBA00004123"/>
    </source>
</evidence>
<evidence type="ECO:0000256" key="3">
    <source>
        <dbReference type="ARBA" id="ARBA00023125"/>
    </source>
</evidence>
<feature type="compositionally biased region" description="Basic and acidic residues" evidence="7">
    <location>
        <begin position="670"/>
        <end position="683"/>
    </location>
</feature>
<dbReference type="OrthoDB" id="5403573at2759"/>
<evidence type="ECO:0000259" key="8">
    <source>
        <dbReference type="Pfam" id="PF04182"/>
    </source>
</evidence>
<feature type="region of interest" description="Disordered" evidence="7">
    <location>
        <begin position="583"/>
        <end position="705"/>
    </location>
</feature>
<keyword evidence="3" id="KW-0238">DNA-binding</keyword>
<feature type="region of interest" description="Disordered" evidence="7">
    <location>
        <begin position="810"/>
        <end position="869"/>
    </location>
</feature>
<protein>
    <recommendedName>
        <fullName evidence="12">TFIIIC transcription initiation factor complex subunits Tfc3</fullName>
    </recommendedName>
</protein>
<reference evidence="11" key="2">
    <citation type="submission" date="2020-04" db="EMBL/GenBank/DDBJ databases">
        <authorList>
            <consortium name="NCBI Genome Project"/>
        </authorList>
    </citation>
    <scope>NUCLEOTIDE SEQUENCE</scope>
    <source>
        <strain evidence="11">CBS 342.82</strain>
    </source>
</reference>
<dbReference type="RefSeq" id="XP_033456988.1">
    <property type="nucleotide sequence ID" value="XM_033607952.1"/>
</dbReference>
<dbReference type="GO" id="GO:0042791">
    <property type="term" value="P:5S class rRNA transcription by RNA polymerase III"/>
    <property type="evidence" value="ECO:0007669"/>
    <property type="project" value="TreeGrafter"/>
</dbReference>
<feature type="region of interest" description="Disordered" evidence="7">
    <location>
        <begin position="1035"/>
        <end position="1061"/>
    </location>
</feature>
<evidence type="ECO:0000256" key="5">
    <source>
        <dbReference type="ARBA" id="ARBA00023242"/>
    </source>
</evidence>
<evidence type="ECO:0000256" key="6">
    <source>
        <dbReference type="SAM" id="Coils"/>
    </source>
</evidence>
<keyword evidence="2" id="KW-0597">Phosphoprotein</keyword>
<feature type="compositionally biased region" description="Low complexity" evidence="7">
    <location>
        <begin position="606"/>
        <end position="617"/>
    </location>
</feature>
<dbReference type="GeneID" id="54365751"/>
<evidence type="ECO:0000256" key="4">
    <source>
        <dbReference type="ARBA" id="ARBA00023163"/>
    </source>
</evidence>
<feature type="region of interest" description="Disordered" evidence="7">
    <location>
        <begin position="303"/>
        <end position="323"/>
    </location>
</feature>
<evidence type="ECO:0000313" key="11">
    <source>
        <dbReference type="RefSeq" id="XP_033456988.1"/>
    </source>
</evidence>
<dbReference type="Pfam" id="PF04182">
    <property type="entry name" value="B-block_TFIIIC"/>
    <property type="match status" value="1"/>
</dbReference>
<dbReference type="GO" id="GO:0006384">
    <property type="term" value="P:transcription initiation at RNA polymerase III promoter"/>
    <property type="evidence" value="ECO:0007669"/>
    <property type="project" value="InterPro"/>
</dbReference>
<evidence type="ECO:0008006" key="12">
    <source>
        <dbReference type="Google" id="ProtNLM"/>
    </source>
</evidence>
<evidence type="ECO:0000259" key="9">
    <source>
        <dbReference type="Pfam" id="PF20222"/>
    </source>
</evidence>
<dbReference type="Proteomes" id="UP000504637">
    <property type="component" value="Unplaced"/>
</dbReference>
<dbReference type="InterPro" id="IPR044210">
    <property type="entry name" value="Tfc3-like"/>
</dbReference>
<gene>
    <name evidence="11" type="ORF">K489DRAFT_412625</name>
</gene>
<feature type="region of interest" description="Disordered" evidence="7">
    <location>
        <begin position="90"/>
        <end position="111"/>
    </location>
</feature>
<organism evidence="11">
    <name type="scientific">Dissoconium aciculare CBS 342.82</name>
    <dbReference type="NCBI Taxonomy" id="1314786"/>
    <lineage>
        <taxon>Eukaryota</taxon>
        <taxon>Fungi</taxon>
        <taxon>Dikarya</taxon>
        <taxon>Ascomycota</taxon>
        <taxon>Pezizomycotina</taxon>
        <taxon>Dothideomycetes</taxon>
        <taxon>Dothideomycetidae</taxon>
        <taxon>Mycosphaerellales</taxon>
        <taxon>Dissoconiaceae</taxon>
        <taxon>Dissoconium</taxon>
    </lineage>
</organism>
<dbReference type="CDD" id="cd16169">
    <property type="entry name" value="Tau138_eWH"/>
    <property type="match status" value="1"/>
</dbReference>
<evidence type="ECO:0000256" key="2">
    <source>
        <dbReference type="ARBA" id="ARBA00022553"/>
    </source>
</evidence>
<keyword evidence="10" id="KW-1185">Reference proteome</keyword>
<dbReference type="PANTHER" id="PTHR15180:SF1">
    <property type="entry name" value="GENERAL TRANSCRIPTION FACTOR 3C POLYPEPTIDE 1"/>
    <property type="match status" value="1"/>
</dbReference>
<dbReference type="GO" id="GO:0005634">
    <property type="term" value="C:nucleus"/>
    <property type="evidence" value="ECO:0007669"/>
    <property type="project" value="UniProtKB-SubCell"/>
</dbReference>
<dbReference type="InterPro" id="IPR007309">
    <property type="entry name" value="TFIIIC_Bblock-bd"/>
</dbReference>
<keyword evidence="6" id="KW-0175">Coiled coil</keyword>
<feature type="coiled-coil region" evidence="6">
    <location>
        <begin position="736"/>
        <end position="763"/>
    </location>
</feature>
<sequence>MAVSSAVLIEKLVEDVAVTGPRGFTTRQFGDAVKAFYNEHNSKVIEGNGCDQQIDILFSETPPVERVVVNDQLLETVLLELRKHSDIQFKPPGKAKKVSTTEQSNDIEPPLSGFEAKFAGQRVFVSEERMWQELTGHSVDHTRITPKEFECLLVIAATGAEGILQKFVTERTGQDKRSVPKRTDRLAQNGYITKDAVVGAGTKTSILKLKKFSQMPVALPTNHEKPTTEQANGTRQIIFYDIWFDATMKMLQDNGNIVPLADLRAGLGITGKQWETKRFFHCIRRLIRAGCVRTLSAALALEPEAEGENASRSSRKMHRSNCVQLLRDPTDVDRKVFQTGSYKGKPKSIVPDQEEDSEESDGGDLDTTIAVPETSGAAVEAGGSEKPAVTPPAHWSPLIPLNNQIYDLVDKAGLQGLTAKQLYDRLGGASWHRPIDEALAKITDIWQHSQPPHLRHLTLIRDTVIDFKILVFHFRSLENYRKAVTAGHAVWEAVIDEKSLAEFEETTKAADSSLDEWGFPQLNKNELIRGGRGSLAECRHMFRHPQRINASIKVRRELDESEMELDDVGSASELDPKADARVVRSATNQDHDQTLAPSTCETPDLTAQQNTQQASAQEVPPQDPSPAAAHAIDPAPVTIPETSHQPVIRRKRGRPRKNAIPESTANLPSGKDESALRETDPPHPKRRRITEDGNDDAAADTSSGDFNAAQRLKELFANRPLGRPTRAFQAEAERLRRLVEAQIKEQEAIVAALAAEMEFVDKEGADEAPVVNEAPEVEDGPEVHDGPETDEAVGREFLLPQTAPVAVAANASGAQETDMMEDDDEDYVDDDASEQPGLEDPDLEDPDFEDHDAEDSAPTRKTERPSRVKRAGLVRSGGFVAAHRAKVILDAVHACGGVFPGNNEMWYVVATAWQKHSAQTLDRQTLERAIRNLVTSGKLQKITWTFSDRKGFVHTRAILAEPHIKPQDPVVKAMQRNVEETLPNQYLPKEVEVFASLRHQASSAPGTAKPMATPKRKTTFEITTMPKLTAAPELTTAPNASKAHVPKSKEPEHGLKVSSSRNGGIIGRVKYPEDNSVLVKSVPRIGRKTPSSAQVDNPVVVTTDRLRVMPPADNISPSASFPGVFDSAPSGSLIDPSIDQRSINIMNDSAVDSASLAARFKTSQIRYQSIPSGRHVLPVPVKRIYRKRHEKIEIHPLSQGGEQWSRAWSLLMGLACLGHTVTGTFASRAIISDAVVVPPRVGLKPLFVKPAPPPPRSLRNILDEIESLRKAPYSRQATLNAQLSEDEQDPFRREINTVQAWEEEMIGAGKAIRGEDGIAFVNHTLKVPHVVLKRNARSRRPEGIPLISSIIEPPPKKKKYRSRKAAVAPTLELEEPRPHQVRPAGEPRHRRDRQGAANFADGERLIAAIALIMVTCGGINQGPSWSLISHALSFRYDGEFLRRRWNWIRGGRHVDLEQIRDAIREPFLIAYENDEIPRIDYQNLAATDWPALLDWVEDEVMPTLGPRPKAGVPVAMRPTTVNQALYEASSGLDGAAGRKSDYFTSAIVDHRRQMTLHFSNGTLLPKAVSSSHGLNDNHILLKSWIRAVALTKQWNYNPRAASASLSVFDEATLTQVTQDMIENHILVQDRKGRQMPGRNYQIHQDVLSQFRRWPKQDEHLYLRNVADARIAIDEHFQMYDELDLIATAQDVEYLVLINMVSQGFIVPKAKLPERNDDPDAPHPKLTKWSYGKKGYETKNTNINDLKFVLSFKKTPNYTSEHGLQPASIPQHTSKFPPEIGHRIPIWMDIHGQRIDDVWDMAVRSILHILVYRAGSTAAMIETAHNQKLWTWEIDLVLSWMEAAGVAERCGVEDAPDPITGAWRGGWRTSAWWYCAFLPEVADWAAPGCGQIEQHIGLQWAS</sequence>
<dbReference type="InterPro" id="IPR046488">
    <property type="entry name" value="Sfc3/Tfc3_C"/>
</dbReference>
<keyword evidence="5" id="KW-0539">Nucleus</keyword>
<dbReference type="GO" id="GO:0000127">
    <property type="term" value="C:transcription factor TFIIIC complex"/>
    <property type="evidence" value="ECO:0007669"/>
    <property type="project" value="InterPro"/>
</dbReference>
<feature type="compositionally biased region" description="Acidic residues" evidence="7">
    <location>
        <begin position="818"/>
        <end position="855"/>
    </location>
</feature>
<proteinExistence type="predicted"/>
<feature type="compositionally biased region" description="Basic and acidic residues" evidence="7">
    <location>
        <begin position="857"/>
        <end position="866"/>
    </location>
</feature>
<dbReference type="GO" id="GO:0003677">
    <property type="term" value="F:DNA binding"/>
    <property type="evidence" value="ECO:0007669"/>
    <property type="project" value="UniProtKB-KW"/>
</dbReference>
<feature type="region of interest" description="Disordered" evidence="7">
    <location>
        <begin position="1358"/>
        <end position="1396"/>
    </location>
</feature>
<feature type="region of interest" description="Disordered" evidence="7">
    <location>
        <begin position="336"/>
        <end position="369"/>
    </location>
</feature>
<accession>A0A6J3LZ89</accession>